<dbReference type="Proteomes" id="UP000027138">
    <property type="component" value="Unassembled WGS sequence"/>
</dbReference>
<keyword evidence="2" id="KW-1185">Reference proteome</keyword>
<evidence type="ECO:0000313" key="1">
    <source>
        <dbReference type="EMBL" id="KDP30063.1"/>
    </source>
</evidence>
<sequence>MINSCPSSGMVSSSSARVIPPRPCLWDEPTVDQSPEQIRIKPSCPKQENMRVRALSSILTERDLDNIHEHFHIPKEYKIRVPPMTMRANAGLDHHTLLIYEEDCQAV</sequence>
<organism evidence="1 2">
    <name type="scientific">Jatropha curcas</name>
    <name type="common">Barbados nut</name>
    <dbReference type="NCBI Taxonomy" id="180498"/>
    <lineage>
        <taxon>Eukaryota</taxon>
        <taxon>Viridiplantae</taxon>
        <taxon>Streptophyta</taxon>
        <taxon>Embryophyta</taxon>
        <taxon>Tracheophyta</taxon>
        <taxon>Spermatophyta</taxon>
        <taxon>Magnoliopsida</taxon>
        <taxon>eudicotyledons</taxon>
        <taxon>Gunneridae</taxon>
        <taxon>Pentapetalae</taxon>
        <taxon>rosids</taxon>
        <taxon>fabids</taxon>
        <taxon>Malpighiales</taxon>
        <taxon>Euphorbiaceae</taxon>
        <taxon>Crotonoideae</taxon>
        <taxon>Jatropheae</taxon>
        <taxon>Jatropha</taxon>
    </lineage>
</organism>
<reference evidence="1 2" key="1">
    <citation type="journal article" date="2014" name="PLoS ONE">
        <title>Global Analysis of Gene Expression Profiles in Physic Nut (Jatropha curcas L.) Seedlings Exposed to Salt Stress.</title>
        <authorList>
            <person name="Zhang L."/>
            <person name="Zhang C."/>
            <person name="Wu P."/>
            <person name="Chen Y."/>
            <person name="Li M."/>
            <person name="Jiang H."/>
            <person name="Wu G."/>
        </authorList>
    </citation>
    <scope>NUCLEOTIDE SEQUENCE [LARGE SCALE GENOMIC DNA]</scope>
    <source>
        <strain evidence="2">cv. GZQX0401</strain>
        <tissue evidence="1">Young leaves</tissue>
    </source>
</reference>
<gene>
    <name evidence="1" type="ORF">JCGZ_18388</name>
</gene>
<name>A0A067K4S6_JATCU</name>
<dbReference type="AlphaFoldDB" id="A0A067K4S6"/>
<proteinExistence type="predicted"/>
<protein>
    <submittedName>
        <fullName evidence="1">Uncharacterized protein</fullName>
    </submittedName>
</protein>
<accession>A0A067K4S6</accession>
<evidence type="ECO:0000313" key="2">
    <source>
        <dbReference type="Proteomes" id="UP000027138"/>
    </source>
</evidence>
<dbReference type="EMBL" id="KK914714">
    <property type="protein sequence ID" value="KDP30063.1"/>
    <property type="molecule type" value="Genomic_DNA"/>
</dbReference>